<dbReference type="Proteomes" id="UP000003744">
    <property type="component" value="Unassembled WGS sequence"/>
</dbReference>
<evidence type="ECO:0000259" key="3">
    <source>
        <dbReference type="Pfam" id="PF18998"/>
    </source>
</evidence>
<dbReference type="HOGENOM" id="CLU_262880_0_0_9"/>
<dbReference type="EMBL" id="ACGC01000119">
    <property type="protein sequence ID" value="EEI81973.1"/>
    <property type="molecule type" value="Genomic_DNA"/>
</dbReference>
<protein>
    <recommendedName>
        <fullName evidence="3">Bacterial repeat domain-containing protein</fullName>
    </recommendedName>
</protein>
<dbReference type="Gene3D" id="2.60.40.4270">
    <property type="entry name" value="Listeria-Bacteroides repeat domain"/>
    <property type="match status" value="1"/>
</dbReference>
<evidence type="ECO:0000313" key="4">
    <source>
        <dbReference type="EMBL" id="EEI81973.1"/>
    </source>
</evidence>
<dbReference type="Pfam" id="PF09479">
    <property type="entry name" value="Flg_new"/>
    <property type="match status" value="2"/>
</dbReference>
<name>C2CKK8_9FIRM</name>
<feature type="region of interest" description="Disordered" evidence="2">
    <location>
        <begin position="74"/>
        <end position="155"/>
    </location>
</feature>
<dbReference type="RefSeq" id="WP_004836911.1">
    <property type="nucleotide sequence ID" value="NZ_GG666296.1"/>
</dbReference>
<proteinExistence type="predicted"/>
<dbReference type="InterPro" id="IPR044060">
    <property type="entry name" value="Bacterial_rp_domain"/>
</dbReference>
<comment type="subcellular location">
    <subcellularLocation>
        <location evidence="1">Cell envelope</location>
    </subcellularLocation>
</comment>
<dbReference type="InterPro" id="IPR042229">
    <property type="entry name" value="Listeria/Bacterioides_rpt_sf"/>
</dbReference>
<feature type="domain" description="Bacterial repeat" evidence="3">
    <location>
        <begin position="1063"/>
        <end position="1127"/>
    </location>
</feature>
<feature type="compositionally biased region" description="Basic and acidic residues" evidence="2">
    <location>
        <begin position="74"/>
        <end position="84"/>
    </location>
</feature>
<reference evidence="4 5" key="1">
    <citation type="submission" date="2009-01" db="EMBL/GenBank/DDBJ databases">
        <authorList>
            <person name="Qin X."/>
            <person name="Bachman B."/>
            <person name="Battles P."/>
            <person name="Bell A."/>
            <person name="Bess C."/>
            <person name="Bickham C."/>
            <person name="Chaboub L."/>
            <person name="Chen D."/>
            <person name="Coyle M."/>
            <person name="Deiros D.R."/>
            <person name="Dinh H."/>
            <person name="Forbes L."/>
            <person name="Fowler G."/>
            <person name="Francisco L."/>
            <person name="Fu Q."/>
            <person name="Gubbala S."/>
            <person name="Hale W."/>
            <person name="Han Y."/>
            <person name="Hemphill L."/>
            <person name="Highlander S.K."/>
            <person name="Hirani K."/>
            <person name="Hogues M."/>
            <person name="Jackson L."/>
            <person name="Jakkamsetti A."/>
            <person name="Javaid M."/>
            <person name="Jiang H."/>
            <person name="Korchina V."/>
            <person name="Kovar C."/>
            <person name="Lara F."/>
            <person name="Lee S."/>
            <person name="Mata R."/>
            <person name="Mathew T."/>
            <person name="Moen C."/>
            <person name="Morales K."/>
            <person name="Munidasa M."/>
            <person name="Nazareth L."/>
            <person name="Ngo R."/>
            <person name="Nguyen L."/>
            <person name="Okwuonu G."/>
            <person name="Ongeri F."/>
            <person name="Patil S."/>
            <person name="Petrosino J."/>
            <person name="Pham C."/>
            <person name="Pham P."/>
            <person name="Pu L.-L."/>
            <person name="Puazo M."/>
            <person name="Raj R."/>
            <person name="Reid J."/>
            <person name="Rouhana J."/>
            <person name="Saada N."/>
            <person name="Shang Y."/>
            <person name="Simmons D."/>
            <person name="Thornton R."/>
            <person name="Warren J."/>
            <person name="Weissenberger G."/>
            <person name="Zhang J."/>
            <person name="Zhang L."/>
            <person name="Zhou C."/>
            <person name="Zhu D."/>
            <person name="Muzny D."/>
            <person name="Worley K."/>
            <person name="Gibbs R."/>
        </authorList>
    </citation>
    <scope>NUCLEOTIDE SEQUENCE [LARGE SCALE GENOMIC DNA]</scope>
    <source>
        <strain evidence="4 5">ATCC 35098</strain>
    </source>
</reference>
<accession>C2CKK8</accession>
<comment type="caution">
    <text evidence="4">The sequence shown here is derived from an EMBL/GenBank/DDBJ whole genome shotgun (WGS) entry which is preliminary data.</text>
</comment>
<dbReference type="eggNOG" id="COG2247">
    <property type="taxonomic scope" value="Bacteria"/>
</dbReference>
<evidence type="ECO:0000313" key="5">
    <source>
        <dbReference type="Proteomes" id="UP000003744"/>
    </source>
</evidence>
<dbReference type="InterPro" id="IPR013378">
    <property type="entry name" value="InlB-like_B-rpt"/>
</dbReference>
<dbReference type="GO" id="GO:0030313">
    <property type="term" value="C:cell envelope"/>
    <property type="evidence" value="ECO:0007669"/>
    <property type="project" value="UniProtKB-SubCell"/>
</dbReference>
<evidence type="ECO:0000256" key="1">
    <source>
        <dbReference type="ARBA" id="ARBA00004196"/>
    </source>
</evidence>
<gene>
    <name evidence="4" type="ORF">HMPREF0077_2018</name>
</gene>
<sequence>MYSSDLKPYRYEVSLDKNVSNHVKLLTVEINESGKSSYEYGRPDPTSGEVIGNITLKLTIQQLASTKFTSKWNTEVKEEDRPKVDGSFLPGNETDSENYGIYSFPKNDTGKTIIRNDKPDPDNPGENSEYGPKNLDTSPTVDVADPDPDSTDTYTLDRDKHRISYKDKTYKYDLKYDVINGGRLTMTEILPVTFDANGGKFASITEEGKEQKIVKEVDFDNDLTEKVEEPKKDLETFMGWSESKDGSVLSKEDFSEAIKNIKEAKTFYAIWDNNDLVSHELVVNESYKEGDTFVNNFIPDLSTIKNQIKIKKEDGSEAQLAENDKVDILGDTGNAYTPAELNNKLYDLLSEKTNPKGEPSRSESLTAKVTFANGKTKTVNVPIKVIKNIYEAKTLAEKPYYVPDSYVKVTVDPTTKAKDPQKTYYYVNPQAKVVIPGSDPEGIGDNKFVKWTMGEAEYKLKDKPRTQFKSESTIVAQYVSDVIPQEGKDKPQSVPNNYVEVKFVPTDKATDETKAEKIYWVNPEKDVTIPVKNPVGKQYFTFKEWKLGEEATGDKYTPSTPKRFTEATTITATYTESDNIIPFDPTNLDDPKVVRPEGYIKITFEAEKGLKLKEQKAYYVKKNAGITLGNEELVKPAYEAQTGYKFDMWDKEDSLVIADADIVVTAKPTKIDNVIPEKDGEGNTNKKPEGYKEVTFVIKDDDKTKGSIEGVYKFYVNPTEYVTITPPTTKANTGFNFGAWDNDATRPTVYDKDTTITGTFNGLKDVIPSKNPDGTESKKPAGYKTVTFVIDPATGGKIADSEITVYYVNPAKEVTVPQPKTAADTGYEFEKWNQDTTTAKKYTEDTTVKGNFKKLEDIIPSTNDEDKPNAKPEGYVTLSFDKGEHGKEIKGQAIYYVNPKANPFVKLGDTNIKKPEAKAEVGYKFTGWDTEDAFEIKADKIVKAKYESIGDVIPEENTDGSKNKQPDGYIKVTFSTEANGKIKGTEKTEKVLFINPNKAVSLKDQAPEVNPNTGFEFSTWDTQIEKNIQYKNGDVIKAKYNAKGDVIPQEKTDGTDKPAGYLTVTFDKGANGEALTGKTVYYVKPNKEVTVPAPTVKPSTGYEFIKWDKNLTQTFTEENTTITAQYKKLGNIIPQGKTDGSDKPAGYFTVTFKPDSNGSLSGTTVYYVKPNVDIDLTNTANNIIKNPNEGYTEKGGTWDYTFKAEKITEDKTYTFSFKELDDVIPEKDKNGNRNDKPAGYVTVKLIPTEKAKDKNVKYYFVNPKKWLLLVKLQKEMKKLIQII</sequence>
<dbReference type="Pfam" id="PF18998">
    <property type="entry name" value="Flg_new_2"/>
    <property type="match status" value="1"/>
</dbReference>
<evidence type="ECO:0000256" key="2">
    <source>
        <dbReference type="SAM" id="MobiDB-lite"/>
    </source>
</evidence>
<organism evidence="4 5">
    <name type="scientific">Anaerococcus tetradius ATCC 35098</name>
    <dbReference type="NCBI Taxonomy" id="525255"/>
    <lineage>
        <taxon>Bacteria</taxon>
        <taxon>Bacillati</taxon>
        <taxon>Bacillota</taxon>
        <taxon>Tissierellia</taxon>
        <taxon>Tissierellales</taxon>
        <taxon>Peptoniphilaceae</taxon>
        <taxon>Anaerococcus</taxon>
    </lineage>
</organism>